<feature type="compositionally biased region" description="Basic residues" evidence="1">
    <location>
        <begin position="261"/>
        <end position="273"/>
    </location>
</feature>
<feature type="compositionally biased region" description="Polar residues" evidence="1">
    <location>
        <begin position="313"/>
        <end position="328"/>
    </location>
</feature>
<feature type="compositionally biased region" description="Polar residues" evidence="1">
    <location>
        <begin position="159"/>
        <end position="168"/>
    </location>
</feature>
<dbReference type="Proteomes" id="UP000226031">
    <property type="component" value="Unassembled WGS sequence"/>
</dbReference>
<accession>A0A2B7ZT38</accession>
<feature type="compositionally biased region" description="Polar residues" evidence="1">
    <location>
        <begin position="212"/>
        <end position="224"/>
    </location>
</feature>
<dbReference type="AlphaFoldDB" id="A0A2B7ZT38"/>
<comment type="caution">
    <text evidence="2">The sequence shown here is derived from an EMBL/GenBank/DDBJ whole genome shotgun (WGS) entry which is preliminary data.</text>
</comment>
<organism evidence="2 3">
    <name type="scientific">[Emmonsia] crescens</name>
    <dbReference type="NCBI Taxonomy" id="73230"/>
    <lineage>
        <taxon>Eukaryota</taxon>
        <taxon>Fungi</taxon>
        <taxon>Dikarya</taxon>
        <taxon>Ascomycota</taxon>
        <taxon>Pezizomycotina</taxon>
        <taxon>Eurotiomycetes</taxon>
        <taxon>Eurotiomycetidae</taxon>
        <taxon>Onygenales</taxon>
        <taxon>Ajellomycetaceae</taxon>
        <taxon>Emergomyces</taxon>
    </lineage>
</organism>
<feature type="region of interest" description="Disordered" evidence="1">
    <location>
        <begin position="309"/>
        <end position="328"/>
    </location>
</feature>
<proteinExistence type="predicted"/>
<keyword evidence="3" id="KW-1185">Reference proteome</keyword>
<evidence type="ECO:0000313" key="3">
    <source>
        <dbReference type="Proteomes" id="UP000226031"/>
    </source>
</evidence>
<feature type="region of interest" description="Disordered" evidence="1">
    <location>
        <begin position="146"/>
        <end position="275"/>
    </location>
</feature>
<gene>
    <name evidence="2" type="ORF">GX50_01028</name>
</gene>
<dbReference type="EMBL" id="PDND01000011">
    <property type="protein sequence ID" value="PGH36172.1"/>
    <property type="molecule type" value="Genomic_DNA"/>
</dbReference>
<reference evidence="2 3" key="1">
    <citation type="submission" date="2017-10" db="EMBL/GenBank/DDBJ databases">
        <title>Comparative genomics in systemic dimorphic fungi from Ajellomycetaceae.</title>
        <authorList>
            <person name="Munoz J.F."/>
            <person name="Mcewen J.G."/>
            <person name="Clay O.K."/>
            <person name="Cuomo C.A."/>
        </authorList>
    </citation>
    <scope>NUCLEOTIDE SEQUENCE [LARGE SCALE GENOMIC DNA]</scope>
    <source>
        <strain evidence="2 3">UAMH4076</strain>
    </source>
</reference>
<dbReference type="VEuPathDB" id="FungiDB:EMCG_01459"/>
<evidence type="ECO:0008006" key="4">
    <source>
        <dbReference type="Google" id="ProtNLM"/>
    </source>
</evidence>
<name>A0A2B7ZT38_9EURO</name>
<feature type="compositionally biased region" description="Low complexity" evidence="1">
    <location>
        <begin position="169"/>
        <end position="180"/>
    </location>
</feature>
<feature type="compositionally biased region" description="Polar residues" evidence="1">
    <location>
        <begin position="239"/>
        <end position="252"/>
    </location>
</feature>
<evidence type="ECO:0000313" key="2">
    <source>
        <dbReference type="EMBL" id="PGH36172.1"/>
    </source>
</evidence>
<dbReference type="STRING" id="73230.A0A2B7ZT38"/>
<protein>
    <recommendedName>
        <fullName evidence="4">Transposase MuDR plant domain-containing protein</fullName>
    </recommendedName>
</protein>
<evidence type="ECO:0000256" key="1">
    <source>
        <dbReference type="SAM" id="MobiDB-lite"/>
    </source>
</evidence>
<feature type="compositionally biased region" description="Acidic residues" evidence="1">
    <location>
        <begin position="196"/>
        <end position="210"/>
    </location>
</feature>
<sequence>MEGMYTGLQKRQLFESLDSFKSFVRAASIRQRWDLSVIRSNRQSVALGCRSSSDCTFRVICRTNKNYTYVTSVTDTHTCRTTFDAPVISIQRAQPSRLAFLMKEIPKFFDMNTKVAAQDVVTAIKRYYGTEVSDRQAHRALRRLEMLKRKRRGRPPNPSERQPTTTEMSNQDTSNSQQQQHADEWPHNQSMLPMDMDSDDDDDDDDDFDVPESSQLVPQSNIQQPGPDALSRSHHVPTALNSSLPHENQGSDNNNTNNQHASHHQIQQHRVQRPPKVATDLKIEFLCAACGAINQGFFPSQGQVTRPILGNQFKGSGNPGSYPSGTGS</sequence>